<sequence length="36" mass="3958">MGETWLIEQAVDEVRVFVHDFDVGCTGLDPLAQVAP</sequence>
<evidence type="ECO:0000313" key="1">
    <source>
        <dbReference type="EMBL" id="SDN97651.1"/>
    </source>
</evidence>
<dbReference type="Proteomes" id="UP000199691">
    <property type="component" value="Unassembled WGS sequence"/>
</dbReference>
<accession>A0A1H0FSX4</accession>
<reference evidence="2" key="1">
    <citation type="submission" date="2016-10" db="EMBL/GenBank/DDBJ databases">
        <authorList>
            <person name="Varghese N."/>
            <person name="Submissions S."/>
        </authorList>
    </citation>
    <scope>NUCLEOTIDE SEQUENCE [LARGE SCALE GENOMIC DNA]</scope>
    <source>
        <strain evidence="2">CGMCC 4.6609</strain>
    </source>
</reference>
<name>A0A1H0FSX4_9PSEU</name>
<dbReference type="STRING" id="641025.SAMN05421507_101902"/>
<organism evidence="1 2">
    <name type="scientific">Lentzea jiangxiensis</name>
    <dbReference type="NCBI Taxonomy" id="641025"/>
    <lineage>
        <taxon>Bacteria</taxon>
        <taxon>Bacillati</taxon>
        <taxon>Actinomycetota</taxon>
        <taxon>Actinomycetes</taxon>
        <taxon>Pseudonocardiales</taxon>
        <taxon>Pseudonocardiaceae</taxon>
        <taxon>Lentzea</taxon>
    </lineage>
</organism>
<dbReference type="EMBL" id="FNIX01000001">
    <property type="protein sequence ID" value="SDN97651.1"/>
    <property type="molecule type" value="Genomic_DNA"/>
</dbReference>
<protein>
    <submittedName>
        <fullName evidence="1">Uncharacterized protein</fullName>
    </submittedName>
</protein>
<dbReference type="AlphaFoldDB" id="A0A1H0FSX4"/>
<evidence type="ECO:0000313" key="2">
    <source>
        <dbReference type="Proteomes" id="UP000199691"/>
    </source>
</evidence>
<gene>
    <name evidence="1" type="ORF">SAMN05421507_101902</name>
</gene>
<proteinExistence type="predicted"/>
<keyword evidence="2" id="KW-1185">Reference proteome</keyword>